<dbReference type="CDD" id="cd04693">
    <property type="entry name" value="NUDIX_Hydrolase"/>
    <property type="match status" value="1"/>
</dbReference>
<dbReference type="InterPro" id="IPR000086">
    <property type="entry name" value="NUDIX_hydrolase_dom"/>
</dbReference>
<sequence length="171" mass="19691">MEILDIYDKDRRRTGKTYPRNEEIPHGGLRLIIHILIFSDKGELLIQQRADHKKMGGLWDISCGGACQMGEDSCEGARRELNEELGIDFDFSSIRPILTANFAQGFDDFYILRKNIGINELKLQKEEVKAARFASRAEVLDLLAKGKFVKYKKSFLDLLFDLNDDERFMVV</sequence>
<dbReference type="Proteomes" id="UP000029579">
    <property type="component" value="Unassembled WGS sequence"/>
</dbReference>
<evidence type="ECO:0000313" key="3">
    <source>
        <dbReference type="EMBL" id="KGF04748.1"/>
    </source>
</evidence>
<evidence type="ECO:0000259" key="2">
    <source>
        <dbReference type="PROSITE" id="PS51462"/>
    </source>
</evidence>
<dbReference type="EMBL" id="JRMW01000025">
    <property type="protein sequence ID" value="KGF04748.1"/>
    <property type="molecule type" value="Genomic_DNA"/>
</dbReference>
<reference evidence="3 4" key="1">
    <citation type="submission" date="2014-07" db="EMBL/GenBank/DDBJ databases">
        <authorList>
            <person name="McCorrison J."/>
            <person name="Sanka R."/>
            <person name="Torralba M."/>
            <person name="Gillis M."/>
            <person name="Haft D.H."/>
            <person name="Methe B."/>
            <person name="Sutton G."/>
            <person name="Nelson K.E."/>
        </authorList>
    </citation>
    <scope>NUCLEOTIDE SEQUENCE [LARGE SCALE GENOMIC DNA]</scope>
    <source>
        <strain evidence="3 4">S7-1-13</strain>
    </source>
</reference>
<comment type="caution">
    <text evidence="3">The sequence shown here is derived from an EMBL/GenBank/DDBJ whole genome shotgun (WGS) entry which is preliminary data.</text>
</comment>
<dbReference type="GO" id="GO:0016787">
    <property type="term" value="F:hydrolase activity"/>
    <property type="evidence" value="ECO:0007669"/>
    <property type="project" value="UniProtKB-KW"/>
</dbReference>
<protein>
    <submittedName>
        <fullName evidence="3">NUDIX hydrolase</fullName>
    </submittedName>
</protein>
<dbReference type="RefSeq" id="WP_037326824.1">
    <property type="nucleotide sequence ID" value="NZ_JRMW01000025.1"/>
</dbReference>
<dbReference type="InterPro" id="IPR020084">
    <property type="entry name" value="NUDIX_hydrolase_CS"/>
</dbReference>
<evidence type="ECO:0000313" key="4">
    <source>
        <dbReference type="Proteomes" id="UP000029579"/>
    </source>
</evidence>
<name>A0A095X4J9_9FIRM</name>
<dbReference type="Gene3D" id="3.90.79.10">
    <property type="entry name" value="Nucleoside Triphosphate Pyrophosphohydrolase"/>
    <property type="match status" value="1"/>
</dbReference>
<organism evidence="3 4">
    <name type="scientific">Anaerococcus lactolyticus S7-1-13</name>
    <dbReference type="NCBI Taxonomy" id="1284686"/>
    <lineage>
        <taxon>Bacteria</taxon>
        <taxon>Bacillati</taxon>
        <taxon>Bacillota</taxon>
        <taxon>Tissierellia</taxon>
        <taxon>Tissierellales</taxon>
        <taxon>Peptoniphilaceae</taxon>
        <taxon>Anaerococcus</taxon>
    </lineage>
</organism>
<evidence type="ECO:0000256" key="1">
    <source>
        <dbReference type="ARBA" id="ARBA00022801"/>
    </source>
</evidence>
<feature type="domain" description="Nudix hydrolase" evidence="2">
    <location>
        <begin position="28"/>
        <end position="156"/>
    </location>
</feature>
<dbReference type="PROSITE" id="PS00893">
    <property type="entry name" value="NUDIX_BOX"/>
    <property type="match status" value="1"/>
</dbReference>
<accession>A0A095X4J9</accession>
<dbReference type="PROSITE" id="PS51462">
    <property type="entry name" value="NUDIX"/>
    <property type="match status" value="1"/>
</dbReference>
<dbReference type="SUPFAM" id="SSF55811">
    <property type="entry name" value="Nudix"/>
    <property type="match status" value="1"/>
</dbReference>
<dbReference type="AlphaFoldDB" id="A0A095X4J9"/>
<dbReference type="Pfam" id="PF00293">
    <property type="entry name" value="NUDIX"/>
    <property type="match status" value="1"/>
</dbReference>
<dbReference type="OrthoDB" id="9786032at2"/>
<proteinExistence type="predicted"/>
<dbReference type="eggNOG" id="COG0494">
    <property type="taxonomic scope" value="Bacteria"/>
</dbReference>
<gene>
    <name evidence="3" type="ORF">HMPREF1630_02790</name>
</gene>
<dbReference type="PANTHER" id="PTHR10885:SF0">
    <property type="entry name" value="ISOPENTENYL-DIPHOSPHATE DELTA-ISOMERASE"/>
    <property type="match status" value="1"/>
</dbReference>
<dbReference type="InterPro" id="IPR015797">
    <property type="entry name" value="NUDIX_hydrolase-like_dom_sf"/>
</dbReference>
<keyword evidence="1 3" id="KW-0378">Hydrolase</keyword>
<dbReference type="PANTHER" id="PTHR10885">
    <property type="entry name" value="ISOPENTENYL-DIPHOSPHATE DELTA-ISOMERASE"/>
    <property type="match status" value="1"/>
</dbReference>